<dbReference type="Gene3D" id="3.40.50.1110">
    <property type="entry name" value="SGNH hydrolase"/>
    <property type="match status" value="1"/>
</dbReference>
<evidence type="ECO:0008006" key="6">
    <source>
        <dbReference type="Google" id="ProtNLM"/>
    </source>
</evidence>
<dbReference type="InterPro" id="IPR036514">
    <property type="entry name" value="SGNH_hydro_sf"/>
</dbReference>
<protein>
    <recommendedName>
        <fullName evidence="6">SGNH hydrolase-type esterase domain-containing protein</fullName>
    </recommendedName>
</protein>
<dbReference type="AlphaFoldDB" id="A0A5J9VT86"/>
<comment type="similarity">
    <text evidence="1">Belongs to the 'GDSL' lipolytic enzyme family.</text>
</comment>
<keyword evidence="5" id="KW-1185">Reference proteome</keyword>
<dbReference type="GO" id="GO:0006629">
    <property type="term" value="P:lipid metabolic process"/>
    <property type="evidence" value="ECO:0007669"/>
    <property type="project" value="UniProtKB-KW"/>
</dbReference>
<evidence type="ECO:0000313" key="4">
    <source>
        <dbReference type="EMBL" id="TVU38320.1"/>
    </source>
</evidence>
<keyword evidence="3" id="KW-0443">Lipid metabolism</keyword>
<comment type="caution">
    <text evidence="4">The sequence shown here is derived from an EMBL/GenBank/DDBJ whole genome shotgun (WGS) entry which is preliminary data.</text>
</comment>
<dbReference type="PANTHER" id="PTHR46020">
    <property type="entry name" value="OSJNBB0059K02.9 PROTEIN"/>
    <property type="match status" value="1"/>
</dbReference>
<sequence length="410" mass="45941">QLTSHHHRTGATFSCQNEAALHHLRRRPAPPDWSPCFPFLFPFLLLQFSRNQHMMADVGFVLSVLSRTDAAHVESSRRHGPSDDDNKDDDNQFQLFVFGDGFADVGNDDPKKKDKKDVTTRAWYKPYGTSDEAHGNKPTGRLSDGLVQSDFLAKILGMDESPPAERLRGKKGVDPSGMNFAVCGAGAYIKLDEDPVPTFGEQIDSFRRLVKHDIIDRDLNGSVALVAFSGSADYAGDEFRNGEVTDVANNVTDKIAEGVHRLLDLGVEKVLVNLLPPLGCRPWFTRADNYTGGCDAGVQTISVTHNTDLKWKLPSSMDDVLLLDMHDTFSKIIHSGTADYTDFKSKYAPCCDSVDEYGYCGQEGKRGKRKYTLCRDPDEYFFWDYYYPTQAGWKAVMDEHEDAIKEFLDI</sequence>
<feature type="non-terminal residue" evidence="4">
    <location>
        <position position="1"/>
    </location>
</feature>
<dbReference type="Gramene" id="TVU38320">
    <property type="protein sequence ID" value="TVU38320"/>
    <property type="gene ID" value="EJB05_11683"/>
</dbReference>
<dbReference type="InterPro" id="IPR001087">
    <property type="entry name" value="GDSL"/>
</dbReference>
<evidence type="ECO:0000313" key="5">
    <source>
        <dbReference type="Proteomes" id="UP000324897"/>
    </source>
</evidence>
<accession>A0A5J9VT86</accession>
<evidence type="ECO:0000256" key="3">
    <source>
        <dbReference type="ARBA" id="ARBA00023098"/>
    </source>
</evidence>
<gene>
    <name evidence="4" type="ORF">EJB05_11683</name>
</gene>
<keyword evidence="2" id="KW-0378">Hydrolase</keyword>
<proteinExistence type="inferred from homology"/>
<evidence type="ECO:0000256" key="2">
    <source>
        <dbReference type="ARBA" id="ARBA00022801"/>
    </source>
</evidence>
<evidence type="ECO:0000256" key="1">
    <source>
        <dbReference type="ARBA" id="ARBA00008668"/>
    </source>
</evidence>
<dbReference type="GO" id="GO:0016788">
    <property type="term" value="F:hydrolase activity, acting on ester bonds"/>
    <property type="evidence" value="ECO:0007669"/>
    <property type="project" value="InterPro"/>
</dbReference>
<dbReference type="PANTHER" id="PTHR46020:SF16">
    <property type="entry name" value="GDSL ESTERASE_LIPASE"/>
    <property type="match status" value="1"/>
</dbReference>
<dbReference type="Proteomes" id="UP000324897">
    <property type="component" value="Chromosome 4"/>
</dbReference>
<dbReference type="OrthoDB" id="583516at2759"/>
<dbReference type="Pfam" id="PF00657">
    <property type="entry name" value="Lipase_GDSL"/>
    <property type="match status" value="1"/>
</dbReference>
<dbReference type="EMBL" id="RWGY01000007">
    <property type="protein sequence ID" value="TVU38320.1"/>
    <property type="molecule type" value="Genomic_DNA"/>
</dbReference>
<name>A0A5J9VT86_9POAL</name>
<organism evidence="4 5">
    <name type="scientific">Eragrostis curvula</name>
    <name type="common">weeping love grass</name>
    <dbReference type="NCBI Taxonomy" id="38414"/>
    <lineage>
        <taxon>Eukaryota</taxon>
        <taxon>Viridiplantae</taxon>
        <taxon>Streptophyta</taxon>
        <taxon>Embryophyta</taxon>
        <taxon>Tracheophyta</taxon>
        <taxon>Spermatophyta</taxon>
        <taxon>Magnoliopsida</taxon>
        <taxon>Liliopsida</taxon>
        <taxon>Poales</taxon>
        <taxon>Poaceae</taxon>
        <taxon>PACMAD clade</taxon>
        <taxon>Chloridoideae</taxon>
        <taxon>Eragrostideae</taxon>
        <taxon>Eragrostidinae</taxon>
        <taxon>Eragrostis</taxon>
    </lineage>
</organism>
<reference evidence="4 5" key="1">
    <citation type="journal article" date="2019" name="Sci. Rep.">
        <title>A high-quality genome of Eragrostis curvula grass provides insights into Poaceae evolution and supports new strategies to enhance forage quality.</title>
        <authorList>
            <person name="Carballo J."/>
            <person name="Santos B.A.C.M."/>
            <person name="Zappacosta D."/>
            <person name="Garbus I."/>
            <person name="Selva J.P."/>
            <person name="Gallo C.A."/>
            <person name="Diaz A."/>
            <person name="Albertini E."/>
            <person name="Caccamo M."/>
            <person name="Echenique V."/>
        </authorList>
    </citation>
    <scope>NUCLEOTIDE SEQUENCE [LARGE SCALE GENOMIC DNA]</scope>
    <source>
        <strain evidence="5">cv. Victoria</strain>
        <tissue evidence="4">Leaf</tissue>
    </source>
</reference>